<dbReference type="RefSeq" id="WP_309308104.1">
    <property type="nucleotide sequence ID" value="NZ_CP133594.1"/>
</dbReference>
<dbReference type="InterPro" id="IPR012437">
    <property type="entry name" value="DUF1638"/>
</dbReference>
<proteinExistence type="predicted"/>
<evidence type="ECO:0000313" key="3">
    <source>
        <dbReference type="Proteomes" id="UP001183006"/>
    </source>
</evidence>
<dbReference type="KEGG" id="mmav:RE476_00335"/>
<gene>
    <name evidence="2" type="ORF">RE476_00335</name>
</gene>
<feature type="domain" description="DUF1638" evidence="1">
    <location>
        <begin position="75"/>
        <end position="249"/>
    </location>
</feature>
<evidence type="ECO:0000259" key="1">
    <source>
        <dbReference type="Pfam" id="PF07796"/>
    </source>
</evidence>
<reference evidence="2" key="1">
    <citation type="submission" date="2023-08" db="EMBL/GenBank/DDBJ databases">
        <title>Methanolobus mangrovi sp. nov. and Methanolobus sediminis sp. nov, two novel methylotrophic methanogens isolated from mangrove sediments in China.</title>
        <authorList>
            <person name="Zhou J."/>
        </authorList>
    </citation>
    <scope>NUCLEOTIDE SEQUENCE</scope>
    <source>
        <strain evidence="2">FTZ2</strain>
    </source>
</reference>
<evidence type="ECO:0000313" key="2">
    <source>
        <dbReference type="EMBL" id="WMW22301.1"/>
    </source>
</evidence>
<dbReference type="EMBL" id="CP133594">
    <property type="protein sequence ID" value="WMW22301.1"/>
    <property type="molecule type" value="Genomic_DNA"/>
</dbReference>
<name>A0AA51UIG4_9EURY</name>
<dbReference type="Proteomes" id="UP001183006">
    <property type="component" value="Chromosome"/>
</dbReference>
<dbReference type="AlphaFoldDB" id="A0AA51UIG4"/>
<protein>
    <submittedName>
        <fullName evidence="2">DUF1638 domain-containing protein</fullName>
    </submittedName>
</protein>
<dbReference type="GeneID" id="84228542"/>
<dbReference type="Pfam" id="PF07796">
    <property type="entry name" value="DUF1638"/>
    <property type="match status" value="1"/>
</dbReference>
<sequence length="262" mass="29352">MPVLSFIACRMFEDEIVHIIENDSSINSLLIVENEDCGGLKDKLDNAGCEYTLVSECDISGHLKEGGYTMIVEMLELALHATPEHLKEVVYGKAREMSEYSDGILLFYGLCGNVLGKVDTDLADLPCPVRILKEDNGTVIDDCIGAVLGSRAAYLEKLKSFHGVGTFFMTPMWAAHWREMVVSAGMTPDPDDIKLSKFVFDYAGYKNVAKMDTGLHYEKQFEPMVEEFARLFEFDIIDMEASPDLMVSCYKQLKKDVVPDQN</sequence>
<organism evidence="2 3">
    <name type="scientific">Methanolobus mangrovi</name>
    <dbReference type="NCBI Taxonomy" id="3072977"/>
    <lineage>
        <taxon>Archaea</taxon>
        <taxon>Methanobacteriati</taxon>
        <taxon>Methanobacteriota</taxon>
        <taxon>Stenosarchaea group</taxon>
        <taxon>Methanomicrobia</taxon>
        <taxon>Methanosarcinales</taxon>
        <taxon>Methanosarcinaceae</taxon>
        <taxon>Methanolobus</taxon>
    </lineage>
</organism>
<accession>A0AA51UIG4</accession>
<keyword evidence="3" id="KW-1185">Reference proteome</keyword>